<feature type="transmembrane region" description="Helical" evidence="2">
    <location>
        <begin position="976"/>
        <end position="1001"/>
    </location>
</feature>
<feature type="transmembrane region" description="Helical" evidence="2">
    <location>
        <begin position="935"/>
        <end position="956"/>
    </location>
</feature>
<feature type="transmembrane region" description="Helical" evidence="2">
    <location>
        <begin position="284"/>
        <end position="304"/>
    </location>
</feature>
<feature type="region of interest" description="Disordered" evidence="1">
    <location>
        <begin position="565"/>
        <end position="587"/>
    </location>
</feature>
<keyword evidence="2" id="KW-1133">Transmembrane helix</keyword>
<feature type="transmembrane region" description="Helical" evidence="2">
    <location>
        <begin position="630"/>
        <end position="647"/>
    </location>
</feature>
<comment type="caution">
    <text evidence="3">The sequence shown here is derived from an EMBL/GenBank/DDBJ whole genome shotgun (WGS) entry which is preliminary data.</text>
</comment>
<evidence type="ECO:0000313" key="3">
    <source>
        <dbReference type="EMBL" id="KAK1939229.1"/>
    </source>
</evidence>
<feature type="transmembrane region" description="Helical" evidence="2">
    <location>
        <begin position="349"/>
        <end position="372"/>
    </location>
</feature>
<keyword evidence="2" id="KW-0472">Membrane</keyword>
<sequence length="1146" mass="128556">MQRASVTSGQLTVHKMKKSRSLDSSLVIGGPQLSARSGVPISARRLLFLVWVSIGVTPLVLQARSYIRFVTPHKISRGVLPPDNCEHENVDLLQHCPVEGLFIAGIWWNVVPAHYYPADNGLLCHFTVPQYNIHGNYYLGNNTTKAAITTPPSCEDESFPFSHYFYHGSIGYFAFYEEAKGTYCKNDRTAYVLVEGLGTYDSNGPALAYDQGSTEYRDSYWYGISGSVWIAYRCLMLRRSYISCKRYGKRCDRMCERLRLNDAVVYVQESMRLSAYDARNYHRLALLYLLVEGLMGDLFLLIAQEGFVGRLQYISLSYNLSGVMSMLFEMVETMHWMKEWVRCLIKRLLFNYETMLLGECICAAAMQHYLTALNRSKGFRHSDSASRLVSPYVWSLVGHGVIVLGCVLVLVTVRSLGAIIYMRIKYGCFAVLITPCSVDATLGIRGKLVVLGGYMYENGKLYYKLDTLKAFGMMRMVEETGNEFLVLHKLYWIAIPRRDLFVIGTVNGRKVQPSSERLCSGVVSSFTQVLGGVVGNTGNSRWIHGAFDNKVALAPATIKVNCPQTPSTLRVSSPRAPPSARGSRPVVMKSSQNMPTMAKMKVSTIARHGSGPDLRATAVAQSAQISSKKILLFVWLVMGVLPMSLQLRSYAKFVTPHKITARLVDPDGGIKKTTNIWEFCPVKEWYAAGVYWNLMPTHYFHLEDGSLCHYVIPQYNVHGNYFVGNETTDPFPTSPSDCAGDSYPFQHYFYHGSIGYYSLYGEVKGTYCPKYDVAYVLVRGLGTFDINGQLLAKDGGGMGYRRSYWCATAGAIWITVRCWILRRSFVSCTRFAKTTCSGRTSKRIGLQDAMVFVQESMRLSAHGATNFQRIGLAYLLVEGLMSDLFLLTTQEGMMGRIQCISLGYNLAGIMSMLFEMVETMHWLSERNRCFFRRVLFNHETVLVGELFCSAAMQFLVSGLNRSSLKEWRLEAEAVSYYIMSLAGHGIIVIVCVLVIIISRVIGAVGFVRLKFGSTAPLTAPCCVDTVLGVRSKLIVLGGYVWENGKLYYKLNTLRAFGLLKVVEEDGKQYLALHRLRWFAVPREELVVIGVLFGSTVVPCDERPSDGLTSFFNRMLGGNVSYQRISGKMVHFKFTDFSVGNLTFLLL</sequence>
<dbReference type="PANTHER" id="PTHR46366:SF1">
    <property type="entry name" value="PDZ DOMAIN-CONTAINING PROTEIN C1685.05"/>
    <property type="match status" value="1"/>
</dbReference>
<protein>
    <submittedName>
        <fullName evidence="3">Uncharacterized protein</fullName>
    </submittedName>
</protein>
<dbReference type="PANTHER" id="PTHR46366">
    <property type="entry name" value="PRO-APOPTOTIC SERINE PROTEASE NMA111"/>
    <property type="match status" value="1"/>
</dbReference>
<dbReference type="Proteomes" id="UP001259832">
    <property type="component" value="Unassembled WGS sequence"/>
</dbReference>
<dbReference type="AlphaFoldDB" id="A0AAD9GIS3"/>
<gene>
    <name evidence="3" type="ORF">P3T76_008613</name>
</gene>
<dbReference type="EMBL" id="JASMQC010000016">
    <property type="protein sequence ID" value="KAK1939229.1"/>
    <property type="molecule type" value="Genomic_DNA"/>
</dbReference>
<feature type="compositionally biased region" description="Low complexity" evidence="1">
    <location>
        <begin position="570"/>
        <end position="586"/>
    </location>
</feature>
<proteinExistence type="predicted"/>
<reference evidence="3" key="1">
    <citation type="submission" date="2023-08" db="EMBL/GenBank/DDBJ databases">
        <title>Reference Genome Resource for the Citrus Pathogen Phytophthora citrophthora.</title>
        <authorList>
            <person name="Moller H."/>
            <person name="Coetzee B."/>
            <person name="Rose L.J."/>
            <person name="Van Niekerk J.M."/>
        </authorList>
    </citation>
    <scope>NUCLEOTIDE SEQUENCE</scope>
    <source>
        <strain evidence="3">STE-U-9442</strain>
    </source>
</reference>
<evidence type="ECO:0000256" key="1">
    <source>
        <dbReference type="SAM" id="MobiDB-lite"/>
    </source>
</evidence>
<accession>A0AAD9GIS3</accession>
<organism evidence="3 4">
    <name type="scientific">Phytophthora citrophthora</name>
    <dbReference type="NCBI Taxonomy" id="4793"/>
    <lineage>
        <taxon>Eukaryota</taxon>
        <taxon>Sar</taxon>
        <taxon>Stramenopiles</taxon>
        <taxon>Oomycota</taxon>
        <taxon>Peronosporomycetes</taxon>
        <taxon>Peronosporales</taxon>
        <taxon>Peronosporaceae</taxon>
        <taxon>Phytophthora</taxon>
    </lineage>
</organism>
<name>A0AAD9GIS3_9STRA</name>
<feature type="transmembrane region" description="Helical" evidence="2">
    <location>
        <begin position="392"/>
        <end position="413"/>
    </location>
</feature>
<feature type="transmembrane region" description="Helical" evidence="2">
    <location>
        <begin position="902"/>
        <end position="923"/>
    </location>
</feature>
<evidence type="ECO:0000256" key="2">
    <source>
        <dbReference type="SAM" id="Phobius"/>
    </source>
</evidence>
<keyword evidence="4" id="KW-1185">Reference proteome</keyword>
<feature type="transmembrane region" description="Helical" evidence="2">
    <location>
        <begin position="310"/>
        <end position="328"/>
    </location>
</feature>
<evidence type="ECO:0000313" key="4">
    <source>
        <dbReference type="Proteomes" id="UP001259832"/>
    </source>
</evidence>
<keyword evidence="2" id="KW-0812">Transmembrane</keyword>